<evidence type="ECO:0000313" key="1">
    <source>
        <dbReference type="EMBL" id="MEQ2566232.1"/>
    </source>
</evidence>
<protein>
    <submittedName>
        <fullName evidence="1">Uncharacterized protein</fullName>
    </submittedName>
</protein>
<reference evidence="1 2" key="1">
    <citation type="submission" date="2024-03" db="EMBL/GenBank/DDBJ databases">
        <title>Human intestinal bacterial collection.</title>
        <authorList>
            <person name="Pauvert C."/>
            <person name="Hitch T.C.A."/>
            <person name="Clavel T."/>
        </authorList>
    </citation>
    <scope>NUCLEOTIDE SEQUENCE [LARGE SCALE GENOMIC DNA]</scope>
    <source>
        <strain evidence="1 2">CLA-AP-H18</strain>
    </source>
</reference>
<feature type="non-terminal residue" evidence="1">
    <location>
        <position position="1"/>
    </location>
</feature>
<dbReference type="Proteomes" id="UP001478133">
    <property type="component" value="Unassembled WGS sequence"/>
</dbReference>
<sequence length="60" mass="7073">TEGGKNYKLDELIGYYLIYLHYIINPTNPNLSFSPLPTDKIEKPKFTEPIYHYPQTKLKN</sequence>
<dbReference type="RefSeq" id="WP_368001508.1">
    <property type="nucleotide sequence ID" value="NZ_JBBMFI010000037.1"/>
</dbReference>
<evidence type="ECO:0000313" key="2">
    <source>
        <dbReference type="Proteomes" id="UP001478133"/>
    </source>
</evidence>
<organism evidence="1 2">
    <name type="scientific">Ruminococcoides intestinihominis</name>
    <dbReference type="NCBI Taxonomy" id="3133161"/>
    <lineage>
        <taxon>Bacteria</taxon>
        <taxon>Bacillati</taxon>
        <taxon>Bacillota</taxon>
        <taxon>Clostridia</taxon>
        <taxon>Eubacteriales</taxon>
        <taxon>Oscillospiraceae</taxon>
        <taxon>Ruminococcoides</taxon>
    </lineage>
</organism>
<accession>A0ABV1HV77</accession>
<comment type="caution">
    <text evidence="1">The sequence shown here is derived from an EMBL/GenBank/DDBJ whole genome shotgun (WGS) entry which is preliminary data.</text>
</comment>
<name>A0ABV1HV77_9FIRM</name>
<dbReference type="EMBL" id="JBBMFI010000037">
    <property type="protein sequence ID" value="MEQ2566232.1"/>
    <property type="molecule type" value="Genomic_DNA"/>
</dbReference>
<proteinExistence type="predicted"/>
<keyword evidence="2" id="KW-1185">Reference proteome</keyword>
<gene>
    <name evidence="1" type="ORF">ABFO16_08280</name>
</gene>